<organism evidence="2 3">
    <name type="scientific">Salininema proteolyticum</name>
    <dbReference type="NCBI Taxonomy" id="1607685"/>
    <lineage>
        <taxon>Bacteria</taxon>
        <taxon>Bacillati</taxon>
        <taxon>Actinomycetota</taxon>
        <taxon>Actinomycetes</taxon>
        <taxon>Glycomycetales</taxon>
        <taxon>Glycomycetaceae</taxon>
        <taxon>Salininema</taxon>
    </lineage>
</organism>
<feature type="transmembrane region" description="Helical" evidence="1">
    <location>
        <begin position="51"/>
        <end position="74"/>
    </location>
</feature>
<keyword evidence="3" id="KW-1185">Reference proteome</keyword>
<name>A0ABV8TVF5_9ACTN</name>
<protein>
    <recommendedName>
        <fullName evidence="4">DUF4190 domain-containing protein</fullName>
    </recommendedName>
</protein>
<dbReference type="EMBL" id="JBHSDK010000007">
    <property type="protein sequence ID" value="MFC4334597.1"/>
    <property type="molecule type" value="Genomic_DNA"/>
</dbReference>
<sequence>MAITALVLGIIAIVLAFIPIINLISFVLALLAIIFGIIGIVKASKAGSGKGMGIAGLVTGILSMIIAIAVYFLIFGAAKQLCEDNYDSMTPSEQQSCEDVYDITG</sequence>
<keyword evidence="1" id="KW-0812">Transmembrane</keyword>
<keyword evidence="1" id="KW-1133">Transmembrane helix</keyword>
<dbReference type="Proteomes" id="UP001595823">
    <property type="component" value="Unassembled WGS sequence"/>
</dbReference>
<keyword evidence="1" id="KW-0472">Membrane</keyword>
<reference evidence="3" key="1">
    <citation type="journal article" date="2019" name="Int. J. Syst. Evol. Microbiol.">
        <title>The Global Catalogue of Microorganisms (GCM) 10K type strain sequencing project: providing services to taxonomists for standard genome sequencing and annotation.</title>
        <authorList>
            <consortium name="The Broad Institute Genomics Platform"/>
            <consortium name="The Broad Institute Genome Sequencing Center for Infectious Disease"/>
            <person name="Wu L."/>
            <person name="Ma J."/>
        </authorList>
    </citation>
    <scope>NUCLEOTIDE SEQUENCE [LARGE SCALE GENOMIC DNA]</scope>
    <source>
        <strain evidence="3">IBRC-M 10908</strain>
    </source>
</reference>
<proteinExistence type="predicted"/>
<accession>A0ABV8TVF5</accession>
<feature type="transmembrane region" description="Helical" evidence="1">
    <location>
        <begin position="6"/>
        <end position="39"/>
    </location>
</feature>
<evidence type="ECO:0000256" key="1">
    <source>
        <dbReference type="SAM" id="Phobius"/>
    </source>
</evidence>
<evidence type="ECO:0000313" key="2">
    <source>
        <dbReference type="EMBL" id="MFC4334597.1"/>
    </source>
</evidence>
<dbReference type="RefSeq" id="WP_380618439.1">
    <property type="nucleotide sequence ID" value="NZ_JBHSDK010000007.1"/>
</dbReference>
<evidence type="ECO:0000313" key="3">
    <source>
        <dbReference type="Proteomes" id="UP001595823"/>
    </source>
</evidence>
<evidence type="ECO:0008006" key="4">
    <source>
        <dbReference type="Google" id="ProtNLM"/>
    </source>
</evidence>
<comment type="caution">
    <text evidence="2">The sequence shown here is derived from an EMBL/GenBank/DDBJ whole genome shotgun (WGS) entry which is preliminary data.</text>
</comment>
<gene>
    <name evidence="2" type="ORF">ACFPET_05235</name>
</gene>